<reference evidence="6 7" key="1">
    <citation type="submission" date="2017-09" db="EMBL/GenBank/DDBJ databases">
        <authorList>
            <person name="Ehlers B."/>
            <person name="Leendertz F.H."/>
        </authorList>
    </citation>
    <scope>NUCLEOTIDE SEQUENCE [LARGE SCALE GENOMIC DNA]</scope>
    <source>
        <strain evidence="6 7">DSM 46844</strain>
    </source>
</reference>
<dbReference type="InterPro" id="IPR011251">
    <property type="entry name" value="Luciferase-like_dom"/>
</dbReference>
<keyword evidence="3" id="KW-0560">Oxidoreductase</keyword>
<feature type="domain" description="Luciferase-like" evidence="5">
    <location>
        <begin position="56"/>
        <end position="371"/>
    </location>
</feature>
<organism evidence="6 7">
    <name type="scientific">Geodermatophilus sabuli</name>
    <dbReference type="NCBI Taxonomy" id="1564158"/>
    <lineage>
        <taxon>Bacteria</taxon>
        <taxon>Bacillati</taxon>
        <taxon>Actinomycetota</taxon>
        <taxon>Actinomycetes</taxon>
        <taxon>Geodermatophilales</taxon>
        <taxon>Geodermatophilaceae</taxon>
        <taxon>Geodermatophilus</taxon>
    </lineage>
</organism>
<evidence type="ECO:0000256" key="3">
    <source>
        <dbReference type="ARBA" id="ARBA00023002"/>
    </source>
</evidence>
<evidence type="ECO:0000256" key="1">
    <source>
        <dbReference type="ARBA" id="ARBA00022630"/>
    </source>
</evidence>
<gene>
    <name evidence="6" type="ORF">SAMN06893097_101411</name>
</gene>
<dbReference type="Gene3D" id="3.20.20.30">
    <property type="entry name" value="Luciferase-like domain"/>
    <property type="match status" value="1"/>
</dbReference>
<evidence type="ECO:0000256" key="4">
    <source>
        <dbReference type="ARBA" id="ARBA00023033"/>
    </source>
</evidence>
<evidence type="ECO:0000313" key="7">
    <source>
        <dbReference type="Proteomes" id="UP000219514"/>
    </source>
</evidence>
<dbReference type="Proteomes" id="UP000219514">
    <property type="component" value="Unassembled WGS sequence"/>
</dbReference>
<dbReference type="GO" id="GO:0046306">
    <property type="term" value="P:alkanesulfonate catabolic process"/>
    <property type="evidence" value="ECO:0007669"/>
    <property type="project" value="TreeGrafter"/>
</dbReference>
<dbReference type="EMBL" id="OBDO01000001">
    <property type="protein sequence ID" value="SNX94614.1"/>
    <property type="molecule type" value="Genomic_DNA"/>
</dbReference>
<sequence>MTSLEATKNDPPREFVADHTVERAQLPIVGGPNKVKFAIFGANVTTGQGGLNFAENTIKLGNWAEIRNLAQKADRYGVEGFIPIARWRSLAGPDRPWGGQHETFTWAAGLAAATENIQIFATCHVPFVHPLMAAKMASTVDHISGGRMGLNAVAGYYEPEYRMFGLDLPEHDARYRVAEEWMTIVEKLWTHQGDEYEFDFHGDFYNLEGAQAYPQPVQSPSPVVMSAGSSPAGQKFAFEHANILFAAIPDVANSATTTPKLRANADEAGREDLALWAGVHIICKDTEKEALDYVKYVEENADWESAVLYKEILTSGDTRSFNWTEWSKNSSDSYKDDPFVKALVRAALVPLVGTPEMIVEGLQKLSDSGIQGVCTGLVDYDEGLDRLHEQIFPLMRSAGLRA</sequence>
<dbReference type="InterPro" id="IPR036661">
    <property type="entry name" value="Luciferase-like_sf"/>
</dbReference>
<accession>A0A285E8S7</accession>
<evidence type="ECO:0000313" key="6">
    <source>
        <dbReference type="EMBL" id="SNX94614.1"/>
    </source>
</evidence>
<protein>
    <submittedName>
        <fullName evidence="6">Flavin-dependent oxidoreductase, luciferase family (Includes alkanesulfonate monooxygenase SsuD and methylene tetrahydromethanopterin reductase)</fullName>
    </submittedName>
</protein>
<dbReference type="PANTHER" id="PTHR42847">
    <property type="entry name" value="ALKANESULFONATE MONOOXYGENASE"/>
    <property type="match status" value="1"/>
</dbReference>
<dbReference type="GO" id="GO:0008726">
    <property type="term" value="F:alkanesulfonate monooxygenase activity"/>
    <property type="evidence" value="ECO:0007669"/>
    <property type="project" value="TreeGrafter"/>
</dbReference>
<keyword evidence="2" id="KW-0288">FMN</keyword>
<proteinExistence type="predicted"/>
<keyword evidence="7" id="KW-1185">Reference proteome</keyword>
<dbReference type="AlphaFoldDB" id="A0A285E8S7"/>
<name>A0A285E8S7_9ACTN</name>
<dbReference type="RefSeq" id="WP_172442253.1">
    <property type="nucleotide sequence ID" value="NZ_JACHXB010000001.1"/>
</dbReference>
<dbReference type="Pfam" id="PF00296">
    <property type="entry name" value="Bac_luciferase"/>
    <property type="match status" value="1"/>
</dbReference>
<dbReference type="PANTHER" id="PTHR42847:SF4">
    <property type="entry name" value="ALKANESULFONATE MONOOXYGENASE-RELATED"/>
    <property type="match status" value="1"/>
</dbReference>
<evidence type="ECO:0000256" key="2">
    <source>
        <dbReference type="ARBA" id="ARBA00022643"/>
    </source>
</evidence>
<keyword evidence="4 6" id="KW-0503">Monooxygenase</keyword>
<evidence type="ECO:0000259" key="5">
    <source>
        <dbReference type="Pfam" id="PF00296"/>
    </source>
</evidence>
<dbReference type="InterPro" id="IPR050172">
    <property type="entry name" value="SsuD_RutA_monooxygenase"/>
</dbReference>
<dbReference type="SUPFAM" id="SSF51679">
    <property type="entry name" value="Bacterial luciferase-like"/>
    <property type="match status" value="1"/>
</dbReference>
<keyword evidence="1" id="KW-0285">Flavoprotein</keyword>